<dbReference type="Pfam" id="PF05270">
    <property type="entry name" value="AbfB"/>
    <property type="match status" value="1"/>
</dbReference>
<dbReference type="RefSeq" id="WP_311668728.1">
    <property type="nucleotide sequence ID" value="NZ_JAVREO010000012.1"/>
</dbReference>
<gene>
    <name evidence="3" type="ORF">RM844_20355</name>
</gene>
<evidence type="ECO:0000256" key="1">
    <source>
        <dbReference type="SAM" id="SignalP"/>
    </source>
</evidence>
<name>A0ABU2JV60_9ACTN</name>
<organism evidence="3 4">
    <name type="scientific">Streptomyces chisholmiae</name>
    <dbReference type="NCBI Taxonomy" id="3075540"/>
    <lineage>
        <taxon>Bacteria</taxon>
        <taxon>Bacillati</taxon>
        <taxon>Actinomycetota</taxon>
        <taxon>Actinomycetes</taxon>
        <taxon>Kitasatosporales</taxon>
        <taxon>Streptomycetaceae</taxon>
        <taxon>Streptomyces</taxon>
    </lineage>
</organism>
<dbReference type="InterPro" id="IPR050727">
    <property type="entry name" value="GH43_arabinanases"/>
</dbReference>
<dbReference type="GO" id="GO:0016787">
    <property type="term" value="F:hydrolase activity"/>
    <property type="evidence" value="ECO:0007669"/>
    <property type="project" value="UniProtKB-KW"/>
</dbReference>
<dbReference type="Proteomes" id="UP001183410">
    <property type="component" value="Unassembled WGS sequence"/>
</dbReference>
<dbReference type="CDD" id="cd23399">
    <property type="entry name" value="beta-trefoil_ABD_ABFB"/>
    <property type="match status" value="1"/>
</dbReference>
<feature type="signal peptide" evidence="1">
    <location>
        <begin position="1"/>
        <end position="33"/>
    </location>
</feature>
<sequence length="469" mass="51867">MMQDRRSFLALGAASVAAASVGLPALTAGPAAAAGPAATHEAFVMGYFTESPTMLGARYALHLAVSPDGLNWTPLNDNNPVATPTAGTGGLRDPFILRRQDGTFVVLATDLTGTDFGQRNQYIHAWDSADLRSFTGYRRLRLHDRPTHTWAPEAFWDPERGQYGIFYSANFDGVDSFFVNYTPDFVTVSGPQPFFAPGYPVLDGTLHHTATAHYLYYKHMGNGRLYGARSSTLRPRSFDAGTYTGGVIQGGIEAPIVQRANDRDQWYLWGDSYAPVNGRLHLWTSGDITGDHWTEVDRFAYTQPLNAKHATTCPLTAAEHAALLDHWGTPTWHRVRSYNHPDRFLRHAGFAARLDAYPFDPYPDAQWRLVAGLADPAGVSFESVNYPGHFLRHQNLDVVLAERDGSATFAADATFHRQPGLADAGWASFRSVNYPDHYLRHAEYLLRIDPLGAASPATDRRDATFQLTY</sequence>
<dbReference type="Gene3D" id="2.115.10.20">
    <property type="entry name" value="Glycosyl hydrolase domain, family 43"/>
    <property type="match status" value="1"/>
</dbReference>
<comment type="caution">
    <text evidence="3">The sequence shown here is derived from an EMBL/GenBank/DDBJ whole genome shotgun (WGS) entry which is preliminary data.</text>
</comment>
<dbReference type="PROSITE" id="PS51318">
    <property type="entry name" value="TAT"/>
    <property type="match status" value="1"/>
</dbReference>
<dbReference type="PANTHER" id="PTHR43301:SF3">
    <property type="entry name" value="ARABINAN ENDO-1,5-ALPHA-L-ARABINOSIDASE A-RELATED"/>
    <property type="match status" value="1"/>
</dbReference>
<accession>A0ABU2JV60</accession>
<dbReference type="InterPro" id="IPR036195">
    <property type="entry name" value="AbfB_ABD_sf"/>
</dbReference>
<keyword evidence="1" id="KW-0732">Signal</keyword>
<dbReference type="Gene3D" id="2.80.10.50">
    <property type="match status" value="1"/>
</dbReference>
<keyword evidence="4" id="KW-1185">Reference proteome</keyword>
<protein>
    <submittedName>
        <fullName evidence="3">Glycoside hydrolase family 43 protein</fullName>
    </submittedName>
</protein>
<dbReference type="PANTHER" id="PTHR43301">
    <property type="entry name" value="ARABINAN ENDO-1,5-ALPHA-L-ARABINOSIDASE"/>
    <property type="match status" value="1"/>
</dbReference>
<reference evidence="4" key="1">
    <citation type="submission" date="2023-07" db="EMBL/GenBank/DDBJ databases">
        <title>30 novel species of actinomycetes from the DSMZ collection.</title>
        <authorList>
            <person name="Nouioui I."/>
        </authorList>
    </citation>
    <scope>NUCLEOTIDE SEQUENCE [LARGE SCALE GENOMIC DNA]</scope>
    <source>
        <strain evidence="4">DSM 44915</strain>
    </source>
</reference>
<keyword evidence="3" id="KW-0378">Hydrolase</keyword>
<dbReference type="CDD" id="cd08983">
    <property type="entry name" value="GH43_Bt3655-like"/>
    <property type="match status" value="1"/>
</dbReference>
<dbReference type="SUPFAM" id="SSF110221">
    <property type="entry name" value="AbfB domain"/>
    <property type="match status" value="1"/>
</dbReference>
<feature type="domain" description="Alpha-L-arabinofuranosidase B arabinose-binding" evidence="2">
    <location>
        <begin position="334"/>
        <end position="466"/>
    </location>
</feature>
<dbReference type="InterPro" id="IPR007934">
    <property type="entry name" value="AbfB_ABD"/>
</dbReference>
<evidence type="ECO:0000313" key="4">
    <source>
        <dbReference type="Proteomes" id="UP001183410"/>
    </source>
</evidence>
<evidence type="ECO:0000259" key="2">
    <source>
        <dbReference type="Pfam" id="PF05270"/>
    </source>
</evidence>
<dbReference type="InterPro" id="IPR006311">
    <property type="entry name" value="TAT_signal"/>
</dbReference>
<dbReference type="EMBL" id="JAVREO010000012">
    <property type="protein sequence ID" value="MDT0268641.1"/>
    <property type="molecule type" value="Genomic_DNA"/>
</dbReference>
<evidence type="ECO:0000313" key="3">
    <source>
        <dbReference type="EMBL" id="MDT0268641.1"/>
    </source>
</evidence>
<feature type="chain" id="PRO_5045920667" evidence="1">
    <location>
        <begin position="34"/>
        <end position="469"/>
    </location>
</feature>
<proteinExistence type="predicted"/>
<dbReference type="InterPro" id="IPR023296">
    <property type="entry name" value="Glyco_hydro_beta-prop_sf"/>
</dbReference>
<dbReference type="SUPFAM" id="SSF75005">
    <property type="entry name" value="Arabinanase/levansucrase/invertase"/>
    <property type="match status" value="1"/>
</dbReference>